<protein>
    <submittedName>
        <fullName evidence="2">Uncharacterized protein</fullName>
    </submittedName>
</protein>
<reference evidence="2" key="1">
    <citation type="submission" date="2017-08" db="EMBL/GenBank/DDBJ databases">
        <authorList>
            <person name="Cuomo C."/>
            <person name="Billmyre B."/>
            <person name="Heitman J."/>
        </authorList>
    </citation>
    <scope>NUCLEOTIDE SEQUENCE</scope>
    <source>
        <strain evidence="2">CBS 12478</strain>
    </source>
</reference>
<feature type="compositionally biased region" description="Basic residues" evidence="1">
    <location>
        <begin position="1"/>
        <end position="12"/>
    </location>
</feature>
<feature type="compositionally biased region" description="Low complexity" evidence="1">
    <location>
        <begin position="113"/>
        <end position="132"/>
    </location>
</feature>
<name>A0A5M6BZU3_9TREE</name>
<dbReference type="AlphaFoldDB" id="A0A5M6BZU3"/>
<dbReference type="GeneID" id="43589670"/>
<dbReference type="OrthoDB" id="2589772at2759"/>
<feature type="region of interest" description="Disordered" evidence="1">
    <location>
        <begin position="258"/>
        <end position="295"/>
    </location>
</feature>
<organism evidence="2 3">
    <name type="scientific">Kwoniella shandongensis</name>
    <dbReference type="NCBI Taxonomy" id="1734106"/>
    <lineage>
        <taxon>Eukaryota</taxon>
        <taxon>Fungi</taxon>
        <taxon>Dikarya</taxon>
        <taxon>Basidiomycota</taxon>
        <taxon>Agaricomycotina</taxon>
        <taxon>Tremellomycetes</taxon>
        <taxon>Tremellales</taxon>
        <taxon>Cryptococcaceae</taxon>
        <taxon>Kwoniella</taxon>
    </lineage>
</organism>
<reference evidence="2" key="2">
    <citation type="submission" date="2024-01" db="EMBL/GenBank/DDBJ databases">
        <title>Comparative genomics of Cryptococcus and Kwoniella reveals pathogenesis evolution and contrasting modes of karyotype evolution via chromosome fusion or intercentromeric recombination.</title>
        <authorList>
            <person name="Coelho M.A."/>
            <person name="David-Palma M."/>
            <person name="Shea T."/>
            <person name="Bowers K."/>
            <person name="McGinley-Smith S."/>
            <person name="Mohammad A.W."/>
            <person name="Gnirke A."/>
            <person name="Yurkov A.M."/>
            <person name="Nowrousian M."/>
            <person name="Sun S."/>
            <person name="Cuomo C.A."/>
            <person name="Heitman J."/>
        </authorList>
    </citation>
    <scope>NUCLEOTIDE SEQUENCE</scope>
    <source>
        <strain evidence="2">CBS 12478</strain>
    </source>
</reference>
<dbReference type="EMBL" id="CP144059">
    <property type="protein sequence ID" value="WWD20553.1"/>
    <property type="molecule type" value="Genomic_DNA"/>
</dbReference>
<dbReference type="Proteomes" id="UP000322225">
    <property type="component" value="Chromosome 9"/>
</dbReference>
<gene>
    <name evidence="2" type="ORF">CI109_105029</name>
</gene>
<proteinExistence type="predicted"/>
<evidence type="ECO:0000313" key="3">
    <source>
        <dbReference type="Proteomes" id="UP000322225"/>
    </source>
</evidence>
<evidence type="ECO:0000313" key="2">
    <source>
        <dbReference type="EMBL" id="WWD20553.1"/>
    </source>
</evidence>
<accession>A0A5M6BZU3</accession>
<dbReference type="RefSeq" id="XP_031860240.1">
    <property type="nucleotide sequence ID" value="XM_032005521.1"/>
</dbReference>
<feature type="region of interest" description="Disordered" evidence="1">
    <location>
        <begin position="94"/>
        <end position="142"/>
    </location>
</feature>
<feature type="region of interest" description="Disordered" evidence="1">
    <location>
        <begin position="191"/>
        <end position="211"/>
    </location>
</feature>
<keyword evidence="3" id="KW-1185">Reference proteome</keyword>
<dbReference type="KEGG" id="ksn:43589670"/>
<sequence>MPKHVPTFKHLLHTPLTPQRSESKESKSVNDLLATSRILRPSVRDVPPHIIASGERVWTPPTSIASGSGGGGGLGLIDVEEGGVHPAELLRRSRISHRQASRSVAGPAPPPSWRASQSSSTSSTSATLSSSSKHVPSRPVSTSQLAESSSLFATSKNSLHSHVQKPRLVELCFRVVLRHLEDEEIIYVSSSGEADDEETTEVPGWREEEGREEQYTLGRVLREQVSYLEPHLKSALLATASILPESHPSRLTDQSFLSILADPPPDDDSPSPTLNHDHTTSSSPEDEVDWDTPLLSSNSTTFTQLPITLHPSPHTLLRQIPMSTSLTSLNLAYSTLPSDLDKLVSVLPPGLRELGMAGVKFGSRKSGAVGEDTLRRGFGALGRKLIVLTMLDISFPRFELTFKLLISLLHPASSHLPSLRRLGLRGYLSPVTCEVTADEAGDVKVDGVNGVTSSGTDEARKSVVEIVRGGGRMRYVEIVW</sequence>
<feature type="region of interest" description="Disordered" evidence="1">
    <location>
        <begin position="1"/>
        <end position="29"/>
    </location>
</feature>
<evidence type="ECO:0000256" key="1">
    <source>
        <dbReference type="SAM" id="MobiDB-lite"/>
    </source>
</evidence>